<comment type="similarity">
    <text evidence="1">Belongs to the HyuE racemase family.</text>
</comment>
<dbReference type="Pfam" id="PF01177">
    <property type="entry name" value="Asp_Glu_race"/>
    <property type="match status" value="1"/>
</dbReference>
<dbReference type="AlphaFoldDB" id="A0AA36IHB4"/>
<gene>
    <name evidence="2" type="ORF">EVOR1521_LOCUS13684</name>
</gene>
<organism evidence="2 3">
    <name type="scientific">Effrenium voratum</name>
    <dbReference type="NCBI Taxonomy" id="2562239"/>
    <lineage>
        <taxon>Eukaryota</taxon>
        <taxon>Sar</taxon>
        <taxon>Alveolata</taxon>
        <taxon>Dinophyceae</taxon>
        <taxon>Suessiales</taxon>
        <taxon>Symbiodiniaceae</taxon>
        <taxon>Effrenium</taxon>
    </lineage>
</organism>
<dbReference type="EMBL" id="CAUJNA010001555">
    <property type="protein sequence ID" value="CAJ1387658.1"/>
    <property type="molecule type" value="Genomic_DNA"/>
</dbReference>
<dbReference type="PANTHER" id="PTHR28047:SF5">
    <property type="entry name" value="PROTEIN DCG1"/>
    <property type="match status" value="1"/>
</dbReference>
<sequence>MTQKIGAAARHAAGPAVKITAVNPATGPSAIQGAEDGRNALPGLFKTFEDHVLEHRGVDAVIIACFDDTGLWELKRKSPVPVLGIGEAAYHAASLYAERFSVVTTLPVSVPVLEKNLDLIGLARRCAKVRASNVPVLELEDPESPARHRIEAEINLAIKEDDVGAIALGCAGMADLAADLSRQFEIPVIDGVAAATRFAEQLVS</sequence>
<keyword evidence="3" id="KW-1185">Reference proteome</keyword>
<protein>
    <recommendedName>
        <fullName evidence="4">Hydantoin racemase</fullName>
    </recommendedName>
</protein>
<dbReference type="InterPro" id="IPR015942">
    <property type="entry name" value="Asp/Glu/hydantoin_racemase"/>
</dbReference>
<accession>A0AA36IHB4</accession>
<dbReference type="Gene3D" id="3.40.50.12500">
    <property type="match status" value="1"/>
</dbReference>
<comment type="caution">
    <text evidence="2">The sequence shown here is derived from an EMBL/GenBank/DDBJ whole genome shotgun (WGS) entry which is preliminary data.</text>
</comment>
<proteinExistence type="inferred from homology"/>
<dbReference type="InterPro" id="IPR052186">
    <property type="entry name" value="Hydantoin_racemase-like"/>
</dbReference>
<name>A0AA36IHB4_9DINO</name>
<dbReference type="InterPro" id="IPR053714">
    <property type="entry name" value="Iso_Racemase_Enz_sf"/>
</dbReference>
<evidence type="ECO:0008006" key="4">
    <source>
        <dbReference type="Google" id="ProtNLM"/>
    </source>
</evidence>
<reference evidence="2" key="1">
    <citation type="submission" date="2023-08" db="EMBL/GenBank/DDBJ databases">
        <authorList>
            <person name="Chen Y."/>
            <person name="Shah S."/>
            <person name="Dougan E. K."/>
            <person name="Thang M."/>
            <person name="Chan C."/>
        </authorList>
    </citation>
    <scope>NUCLEOTIDE SEQUENCE</scope>
</reference>
<dbReference type="PANTHER" id="PTHR28047">
    <property type="entry name" value="PROTEIN DCG1"/>
    <property type="match status" value="1"/>
</dbReference>
<dbReference type="Proteomes" id="UP001178507">
    <property type="component" value="Unassembled WGS sequence"/>
</dbReference>
<evidence type="ECO:0000256" key="1">
    <source>
        <dbReference type="ARBA" id="ARBA00038414"/>
    </source>
</evidence>
<evidence type="ECO:0000313" key="3">
    <source>
        <dbReference type="Proteomes" id="UP001178507"/>
    </source>
</evidence>
<evidence type="ECO:0000313" key="2">
    <source>
        <dbReference type="EMBL" id="CAJ1387658.1"/>
    </source>
</evidence>
<dbReference type="GO" id="GO:0047661">
    <property type="term" value="F:amino-acid racemase activity"/>
    <property type="evidence" value="ECO:0007669"/>
    <property type="project" value="InterPro"/>
</dbReference>